<evidence type="ECO:0000313" key="4">
    <source>
        <dbReference type="Proteomes" id="UP000886800"/>
    </source>
</evidence>
<dbReference type="Gene3D" id="1.10.260.40">
    <property type="entry name" value="lambda repressor-like DNA-binding domains"/>
    <property type="match status" value="1"/>
</dbReference>
<dbReference type="EMBL" id="DXES01000025">
    <property type="protein sequence ID" value="HIX64852.1"/>
    <property type="molecule type" value="Genomic_DNA"/>
</dbReference>
<evidence type="ECO:0000313" key="3">
    <source>
        <dbReference type="EMBL" id="HIX64852.1"/>
    </source>
</evidence>
<dbReference type="AlphaFoldDB" id="A0A9D1WQ60"/>
<sequence>MLGKRLRALRKARGLTQQELGELLGVSASAVGMYEQGRRAPDHRTLAELCRLFQVPADYFLLEEVQPAQAQSPSEGPTELSQLLEGFRRKLMDQEGLMFNGVPLTAEDVRMVMDAVEVGARVAVSRLAGQGKKLP</sequence>
<dbReference type="PANTHER" id="PTHR46558:SF14">
    <property type="entry name" value="HTH-TYPE TRANSCRIPTIONAL REGULATOR ANSR"/>
    <property type="match status" value="1"/>
</dbReference>
<dbReference type="SUPFAM" id="SSF47413">
    <property type="entry name" value="lambda repressor-like DNA-binding domains"/>
    <property type="match status" value="1"/>
</dbReference>
<comment type="caution">
    <text evidence="3">The sequence shown here is derived from an EMBL/GenBank/DDBJ whole genome shotgun (WGS) entry which is preliminary data.</text>
</comment>
<evidence type="ECO:0000259" key="2">
    <source>
        <dbReference type="PROSITE" id="PS50943"/>
    </source>
</evidence>
<dbReference type="Pfam" id="PF01381">
    <property type="entry name" value="HTH_3"/>
    <property type="match status" value="1"/>
</dbReference>
<proteinExistence type="predicted"/>
<reference evidence="3" key="1">
    <citation type="journal article" date="2021" name="PeerJ">
        <title>Extensive microbial diversity within the chicken gut microbiome revealed by metagenomics and culture.</title>
        <authorList>
            <person name="Gilroy R."/>
            <person name="Ravi A."/>
            <person name="Getino M."/>
            <person name="Pursley I."/>
            <person name="Horton D.L."/>
            <person name="Alikhan N.F."/>
            <person name="Baker D."/>
            <person name="Gharbi K."/>
            <person name="Hall N."/>
            <person name="Watson M."/>
            <person name="Adriaenssens E.M."/>
            <person name="Foster-Nyarko E."/>
            <person name="Jarju S."/>
            <person name="Secka A."/>
            <person name="Antonio M."/>
            <person name="Oren A."/>
            <person name="Chaudhuri R.R."/>
            <person name="La Ragione R."/>
            <person name="Hildebrand F."/>
            <person name="Pallen M.J."/>
        </authorList>
    </citation>
    <scope>NUCLEOTIDE SEQUENCE</scope>
    <source>
        <strain evidence="3">CHK188-5543</strain>
    </source>
</reference>
<dbReference type="Proteomes" id="UP000886800">
    <property type="component" value="Unassembled WGS sequence"/>
</dbReference>
<dbReference type="InterPro" id="IPR001387">
    <property type="entry name" value="Cro/C1-type_HTH"/>
</dbReference>
<accession>A0A9D1WQ60</accession>
<dbReference type="PANTHER" id="PTHR46558">
    <property type="entry name" value="TRACRIPTIONAL REGULATORY PROTEIN-RELATED-RELATED"/>
    <property type="match status" value="1"/>
</dbReference>
<dbReference type="GO" id="GO:0003677">
    <property type="term" value="F:DNA binding"/>
    <property type="evidence" value="ECO:0007669"/>
    <property type="project" value="UniProtKB-KW"/>
</dbReference>
<evidence type="ECO:0000256" key="1">
    <source>
        <dbReference type="ARBA" id="ARBA00023125"/>
    </source>
</evidence>
<dbReference type="PROSITE" id="PS50943">
    <property type="entry name" value="HTH_CROC1"/>
    <property type="match status" value="1"/>
</dbReference>
<protein>
    <submittedName>
        <fullName evidence="3">Helix-turn-helix domain-containing protein</fullName>
    </submittedName>
</protein>
<dbReference type="InterPro" id="IPR010982">
    <property type="entry name" value="Lambda_DNA-bd_dom_sf"/>
</dbReference>
<feature type="domain" description="HTH cro/C1-type" evidence="2">
    <location>
        <begin position="6"/>
        <end position="60"/>
    </location>
</feature>
<reference evidence="3" key="2">
    <citation type="submission" date="2021-04" db="EMBL/GenBank/DDBJ databases">
        <authorList>
            <person name="Gilroy R."/>
        </authorList>
    </citation>
    <scope>NUCLEOTIDE SEQUENCE</scope>
    <source>
        <strain evidence="3">CHK188-5543</strain>
    </source>
</reference>
<dbReference type="CDD" id="cd00093">
    <property type="entry name" value="HTH_XRE"/>
    <property type="match status" value="1"/>
</dbReference>
<gene>
    <name evidence="3" type="ORF">H9736_01235</name>
</gene>
<name>A0A9D1WQ60_9FIRM</name>
<keyword evidence="1" id="KW-0238">DNA-binding</keyword>
<dbReference type="SMART" id="SM00530">
    <property type="entry name" value="HTH_XRE"/>
    <property type="match status" value="1"/>
</dbReference>
<organism evidence="3 4">
    <name type="scientific">Candidatus Anaerotruncus excrementipullorum</name>
    <dbReference type="NCBI Taxonomy" id="2838465"/>
    <lineage>
        <taxon>Bacteria</taxon>
        <taxon>Bacillati</taxon>
        <taxon>Bacillota</taxon>
        <taxon>Clostridia</taxon>
        <taxon>Eubacteriales</taxon>
        <taxon>Oscillospiraceae</taxon>
        <taxon>Anaerotruncus</taxon>
    </lineage>
</organism>